<evidence type="ECO:0000313" key="2">
    <source>
        <dbReference type="Proteomes" id="UP000499080"/>
    </source>
</evidence>
<reference evidence="1 2" key="1">
    <citation type="journal article" date="2019" name="Sci. Rep.">
        <title>Orb-weaving spider Araneus ventricosus genome elucidates the spidroin gene catalogue.</title>
        <authorList>
            <person name="Kono N."/>
            <person name="Nakamura H."/>
            <person name="Ohtoshi R."/>
            <person name="Moran D.A.P."/>
            <person name="Shinohara A."/>
            <person name="Yoshida Y."/>
            <person name="Fujiwara M."/>
            <person name="Mori M."/>
            <person name="Tomita M."/>
            <person name="Arakawa K."/>
        </authorList>
    </citation>
    <scope>NUCLEOTIDE SEQUENCE [LARGE SCALE GENOMIC DNA]</scope>
</reference>
<dbReference type="EMBL" id="BGPR01012541">
    <property type="protein sequence ID" value="GBN56541.1"/>
    <property type="molecule type" value="Genomic_DNA"/>
</dbReference>
<keyword evidence="2" id="KW-1185">Reference proteome</keyword>
<protein>
    <submittedName>
        <fullName evidence="1">Uncharacterized protein</fullName>
    </submittedName>
</protein>
<proteinExistence type="predicted"/>
<gene>
    <name evidence="1" type="ORF">AVEN_107890_1</name>
</gene>
<sequence length="107" mass="12138">MLKVAGAFLKTCSDTFHHPHTDSLYHSPSTKTNAIIRLCHHPMRFHSRFFPPPTNTLSADYLGIGTFRLGRPIPHGLNRKVNRLHQSLNVPFPFPPLSEDCNRSILP</sequence>
<dbReference type="Proteomes" id="UP000499080">
    <property type="component" value="Unassembled WGS sequence"/>
</dbReference>
<comment type="caution">
    <text evidence="1">The sequence shown here is derived from an EMBL/GenBank/DDBJ whole genome shotgun (WGS) entry which is preliminary data.</text>
</comment>
<accession>A0A4Y2PZ66</accession>
<dbReference type="AlphaFoldDB" id="A0A4Y2PZ66"/>
<evidence type="ECO:0000313" key="1">
    <source>
        <dbReference type="EMBL" id="GBN56541.1"/>
    </source>
</evidence>
<organism evidence="1 2">
    <name type="scientific">Araneus ventricosus</name>
    <name type="common">Orbweaver spider</name>
    <name type="synonym">Epeira ventricosa</name>
    <dbReference type="NCBI Taxonomy" id="182803"/>
    <lineage>
        <taxon>Eukaryota</taxon>
        <taxon>Metazoa</taxon>
        <taxon>Ecdysozoa</taxon>
        <taxon>Arthropoda</taxon>
        <taxon>Chelicerata</taxon>
        <taxon>Arachnida</taxon>
        <taxon>Araneae</taxon>
        <taxon>Araneomorphae</taxon>
        <taxon>Entelegynae</taxon>
        <taxon>Araneoidea</taxon>
        <taxon>Araneidae</taxon>
        <taxon>Araneus</taxon>
    </lineage>
</organism>
<name>A0A4Y2PZ66_ARAVE</name>